<feature type="region of interest" description="Disordered" evidence="8">
    <location>
        <begin position="1"/>
        <end position="47"/>
    </location>
</feature>
<dbReference type="Gene3D" id="3.40.309.10">
    <property type="entry name" value="Aldehyde Dehydrogenase, Chain A, domain 2"/>
    <property type="match status" value="1"/>
</dbReference>
<feature type="domain" description="Aldehyde dehydrogenase" evidence="9">
    <location>
        <begin position="12"/>
        <end position="457"/>
    </location>
</feature>
<evidence type="ECO:0000256" key="3">
    <source>
        <dbReference type="ARBA" id="ARBA00023027"/>
    </source>
</evidence>
<dbReference type="Proteomes" id="UP000236745">
    <property type="component" value="Unassembled WGS sequence"/>
</dbReference>
<dbReference type="GO" id="GO:0005737">
    <property type="term" value="C:cytoplasm"/>
    <property type="evidence" value="ECO:0007669"/>
    <property type="project" value="TreeGrafter"/>
</dbReference>
<keyword evidence="3" id="KW-0520">NAD</keyword>
<dbReference type="GO" id="GO:0004029">
    <property type="term" value="F:aldehyde dehydrogenase (NAD+) activity"/>
    <property type="evidence" value="ECO:0007669"/>
    <property type="project" value="TreeGrafter"/>
</dbReference>
<gene>
    <name evidence="10" type="ORF">SAMN05444390_101859</name>
</gene>
<feature type="active site" evidence="5">
    <location>
        <position position="269"/>
    </location>
</feature>
<dbReference type="SUPFAM" id="SSF53720">
    <property type="entry name" value="ALDH-like"/>
    <property type="match status" value="1"/>
</dbReference>
<dbReference type="PANTHER" id="PTHR43570">
    <property type="entry name" value="ALDEHYDE DEHYDROGENASE"/>
    <property type="match status" value="1"/>
</dbReference>
<dbReference type="InterPro" id="IPR015590">
    <property type="entry name" value="Aldehyde_DH_dom"/>
</dbReference>
<accession>A0A1H5VW76</accession>
<dbReference type="PROSITE" id="PS00687">
    <property type="entry name" value="ALDEHYDE_DEHYDR_GLU"/>
    <property type="match status" value="1"/>
</dbReference>
<sequence>MTSAAPTIAQEQRAQDQSTQAQISEAKSRIDRVFDKQRRASREQPYPSYQQRIDALNKIDKLLMENMDAICEAVNADFGNRCPQETKLLDISQMTSAVAYHKKHLKKWMKPEKRHVGLNFLGAKNRVIPQPKGVVGVVSPWNYPLALAIGPSIAALAAGNRVIVKMAANSQNLCRLLDKLVSAEFSDEQFAVIPGVRASEFTDRPWDHFVFTGSPATGKTVMETASKYLTPVTLELGGKSPTIIAPDYDLRTAAERILWGKCINSGQTCTAPDYLFLPRGKAQEFLGYAQAVVNERYGSADSRDFTSIIDDRSFERIVQTVEDATQKGAKAVRLVSKGEPNARDRKYPPTAVLDVSEEMLIMRDEIFGPLLPIKLYDSLDEVIKYINAGERPLGLYLFSNNKQTQEKVLYNTLSGGACINDTLLHAAQHDMPFGGVGNSGMGHYHGREGFLEFSKIRPVFQQAKKSGILMLAPPYGARYEKLMKLVFKFRL</sequence>
<dbReference type="PANTHER" id="PTHR43570:SF20">
    <property type="entry name" value="ALDEHYDE DEHYDROGENASE ALDX-RELATED"/>
    <property type="match status" value="1"/>
</dbReference>
<evidence type="ECO:0000256" key="7">
    <source>
        <dbReference type="RuleBase" id="RU003345"/>
    </source>
</evidence>
<dbReference type="AlphaFoldDB" id="A0A1H5VW76"/>
<feature type="compositionally biased region" description="Polar residues" evidence="8">
    <location>
        <begin position="1"/>
        <end position="25"/>
    </location>
</feature>
<evidence type="ECO:0000256" key="8">
    <source>
        <dbReference type="SAM" id="MobiDB-lite"/>
    </source>
</evidence>
<evidence type="ECO:0000256" key="1">
    <source>
        <dbReference type="ARBA" id="ARBA00009986"/>
    </source>
</evidence>
<evidence type="ECO:0000256" key="5">
    <source>
        <dbReference type="PIRSR" id="PIRSR036492-1"/>
    </source>
</evidence>
<dbReference type="InterPro" id="IPR012394">
    <property type="entry name" value="Aldehyde_DH_NAD(P)"/>
</dbReference>
<dbReference type="InterPro" id="IPR016163">
    <property type="entry name" value="Ald_DH_C"/>
</dbReference>
<evidence type="ECO:0000259" key="9">
    <source>
        <dbReference type="Pfam" id="PF00171"/>
    </source>
</evidence>
<dbReference type="FunFam" id="3.40.309.10:FF:000003">
    <property type="entry name" value="Aldehyde dehydrogenase"/>
    <property type="match status" value="1"/>
</dbReference>
<dbReference type="InterPro" id="IPR029510">
    <property type="entry name" value="Ald_DH_CS_GLU"/>
</dbReference>
<keyword evidence="11" id="KW-1185">Reference proteome</keyword>
<name>A0A1H5VW76_9GAMM</name>
<comment type="similarity">
    <text evidence="1 4 7">Belongs to the aldehyde dehydrogenase family.</text>
</comment>
<dbReference type="Gene3D" id="3.40.605.10">
    <property type="entry name" value="Aldehyde Dehydrogenase, Chain A, domain 1"/>
    <property type="match status" value="1"/>
</dbReference>
<evidence type="ECO:0000256" key="6">
    <source>
        <dbReference type="PROSITE-ProRule" id="PRU10007"/>
    </source>
</evidence>
<dbReference type="GO" id="GO:0006081">
    <property type="term" value="P:aldehyde metabolic process"/>
    <property type="evidence" value="ECO:0007669"/>
    <property type="project" value="InterPro"/>
</dbReference>
<feature type="active site" evidence="5 6">
    <location>
        <position position="235"/>
    </location>
</feature>
<dbReference type="EMBL" id="FNVQ01000001">
    <property type="protein sequence ID" value="SEF91373.1"/>
    <property type="molecule type" value="Genomic_DNA"/>
</dbReference>
<dbReference type="InterPro" id="IPR016162">
    <property type="entry name" value="Ald_DH_N"/>
</dbReference>
<dbReference type="Pfam" id="PF00171">
    <property type="entry name" value="Aldedh"/>
    <property type="match status" value="1"/>
</dbReference>
<protein>
    <recommendedName>
        <fullName evidence="4">Aldehyde dehydrogenase</fullName>
    </recommendedName>
</protein>
<proteinExistence type="inferred from homology"/>
<evidence type="ECO:0000313" key="10">
    <source>
        <dbReference type="EMBL" id="SEF91373.1"/>
    </source>
</evidence>
<evidence type="ECO:0000256" key="4">
    <source>
        <dbReference type="PIRNR" id="PIRNR036492"/>
    </source>
</evidence>
<dbReference type="CDD" id="cd07133">
    <property type="entry name" value="ALDH_CALDH_CalB"/>
    <property type="match status" value="1"/>
</dbReference>
<evidence type="ECO:0000313" key="11">
    <source>
        <dbReference type="Proteomes" id="UP000236745"/>
    </source>
</evidence>
<dbReference type="PIRSF" id="PIRSF036492">
    <property type="entry name" value="ALDH"/>
    <property type="match status" value="1"/>
</dbReference>
<dbReference type="InterPro" id="IPR016161">
    <property type="entry name" value="Ald_DH/histidinol_DH"/>
</dbReference>
<feature type="compositionally biased region" description="Basic and acidic residues" evidence="8">
    <location>
        <begin position="26"/>
        <end position="42"/>
    </location>
</feature>
<keyword evidence="2 4" id="KW-0560">Oxidoreductase</keyword>
<evidence type="ECO:0000256" key="2">
    <source>
        <dbReference type="ARBA" id="ARBA00023002"/>
    </source>
</evidence>
<reference evidence="10 11" key="1">
    <citation type="submission" date="2016-10" db="EMBL/GenBank/DDBJ databases">
        <authorList>
            <person name="de Groot N.N."/>
        </authorList>
    </citation>
    <scope>NUCLEOTIDE SEQUENCE [LARGE SCALE GENOMIC DNA]</scope>
    <source>
        <strain evidence="10 11">DSM 22012</strain>
    </source>
</reference>
<dbReference type="OrthoDB" id="9812625at2"/>
<dbReference type="RefSeq" id="WP_104001813.1">
    <property type="nucleotide sequence ID" value="NZ_FNVQ01000001.1"/>
</dbReference>
<organism evidence="10 11">
    <name type="scientific">Marinobacterium lutimaris</name>
    <dbReference type="NCBI Taxonomy" id="568106"/>
    <lineage>
        <taxon>Bacteria</taxon>
        <taxon>Pseudomonadati</taxon>
        <taxon>Pseudomonadota</taxon>
        <taxon>Gammaproteobacteria</taxon>
        <taxon>Oceanospirillales</taxon>
        <taxon>Oceanospirillaceae</taxon>
        <taxon>Marinobacterium</taxon>
    </lineage>
</organism>